<feature type="transmembrane region" description="Helical" evidence="10">
    <location>
        <begin position="389"/>
        <end position="408"/>
    </location>
</feature>
<evidence type="ECO:0000313" key="11">
    <source>
        <dbReference type="EMBL" id="PYE12466.1"/>
    </source>
</evidence>
<accession>A0A318RCN7</accession>
<evidence type="ECO:0000256" key="4">
    <source>
        <dbReference type="ARBA" id="ARBA00022519"/>
    </source>
</evidence>
<keyword evidence="12" id="KW-1185">Reference proteome</keyword>
<protein>
    <recommendedName>
        <fullName evidence="8">Autoinducer 2 import system permease protein LsrD</fullName>
    </recommendedName>
</protein>
<evidence type="ECO:0000256" key="6">
    <source>
        <dbReference type="ARBA" id="ARBA00022989"/>
    </source>
</evidence>
<feature type="transmembrane region" description="Helical" evidence="10">
    <location>
        <begin position="83"/>
        <end position="116"/>
    </location>
</feature>
<feature type="transmembrane region" description="Helical" evidence="10">
    <location>
        <begin position="338"/>
        <end position="356"/>
    </location>
</feature>
<reference evidence="11 12" key="1">
    <citation type="submission" date="2018-06" db="EMBL/GenBank/DDBJ databases">
        <title>Genomic Encyclopedia of Type Strains, Phase IV (KMG-IV): sequencing the most valuable type-strain genomes for metagenomic binning, comparative biology and taxonomic classification.</title>
        <authorList>
            <person name="Goeker M."/>
        </authorList>
    </citation>
    <scope>NUCLEOTIDE SEQUENCE [LARGE SCALE GENOMIC DNA]</scope>
    <source>
        <strain evidence="11 12">DSM 45521</strain>
    </source>
</reference>
<dbReference type="GO" id="GO:0005886">
    <property type="term" value="C:plasma membrane"/>
    <property type="evidence" value="ECO:0007669"/>
    <property type="project" value="UniProtKB-SubCell"/>
</dbReference>
<feature type="transmembrane region" description="Helical" evidence="10">
    <location>
        <begin position="122"/>
        <end position="146"/>
    </location>
</feature>
<dbReference type="Proteomes" id="UP000247591">
    <property type="component" value="Unassembled WGS sequence"/>
</dbReference>
<evidence type="ECO:0000256" key="8">
    <source>
        <dbReference type="ARBA" id="ARBA00039381"/>
    </source>
</evidence>
<keyword evidence="7 10" id="KW-0472">Membrane</keyword>
<evidence type="ECO:0000256" key="9">
    <source>
        <dbReference type="SAM" id="MobiDB-lite"/>
    </source>
</evidence>
<dbReference type="PANTHER" id="PTHR32196">
    <property type="entry name" value="ABC TRANSPORTER PERMEASE PROTEIN YPHD-RELATED-RELATED"/>
    <property type="match status" value="1"/>
</dbReference>
<name>A0A318RCN7_WILLI</name>
<evidence type="ECO:0000256" key="2">
    <source>
        <dbReference type="ARBA" id="ARBA00022448"/>
    </source>
</evidence>
<dbReference type="OrthoDB" id="3468954at2"/>
<dbReference type="InterPro" id="IPR001851">
    <property type="entry name" value="ABC_transp_permease"/>
</dbReference>
<feature type="transmembrane region" description="Helical" evidence="10">
    <location>
        <begin position="153"/>
        <end position="171"/>
    </location>
</feature>
<keyword evidence="2" id="KW-0813">Transport</keyword>
<feature type="transmembrane region" description="Helical" evidence="10">
    <location>
        <begin position="307"/>
        <end position="326"/>
    </location>
</feature>
<dbReference type="PANTHER" id="PTHR32196:SF71">
    <property type="entry name" value="AUTOINDUCER 2 IMPORT SYSTEM PERMEASE PROTEIN LSRD"/>
    <property type="match status" value="1"/>
</dbReference>
<keyword evidence="3" id="KW-1003">Cell membrane</keyword>
<proteinExistence type="predicted"/>
<evidence type="ECO:0000256" key="10">
    <source>
        <dbReference type="SAM" id="Phobius"/>
    </source>
</evidence>
<dbReference type="GO" id="GO:0022857">
    <property type="term" value="F:transmembrane transporter activity"/>
    <property type="evidence" value="ECO:0007669"/>
    <property type="project" value="InterPro"/>
</dbReference>
<evidence type="ECO:0000313" key="12">
    <source>
        <dbReference type="Proteomes" id="UP000247591"/>
    </source>
</evidence>
<dbReference type="RefSeq" id="WP_110472483.1">
    <property type="nucleotide sequence ID" value="NZ_QJSP01000022.1"/>
</dbReference>
<comment type="subcellular location">
    <subcellularLocation>
        <location evidence="1">Cell membrane</location>
        <topology evidence="1">Multi-pass membrane protein</topology>
    </subcellularLocation>
</comment>
<organism evidence="11 12">
    <name type="scientific">Williamsia limnetica</name>
    <dbReference type="NCBI Taxonomy" id="882452"/>
    <lineage>
        <taxon>Bacteria</taxon>
        <taxon>Bacillati</taxon>
        <taxon>Actinomycetota</taxon>
        <taxon>Actinomycetes</taxon>
        <taxon>Mycobacteriales</taxon>
        <taxon>Nocardiaceae</taxon>
        <taxon>Williamsia</taxon>
    </lineage>
</organism>
<dbReference type="EMBL" id="QJSP01000022">
    <property type="protein sequence ID" value="PYE12466.1"/>
    <property type="molecule type" value="Genomic_DNA"/>
</dbReference>
<dbReference type="Pfam" id="PF02653">
    <property type="entry name" value="BPD_transp_2"/>
    <property type="match status" value="1"/>
</dbReference>
<sequence>MTVSPPETPTTDKKATAKTATETAGTHALPSAFRRLVNIPVVQASFTFVAFLVIFAIFGLWLGSKFLDVNARILNIHQSVPLLLLGLAAMTTLVCGMFDLSVASMASLCAFLAVGLRADQGLPFLLVIAICLGVGALGGLINGLLVEKLKVNAFIATLGTGGVLLGLSSVYSDGAAIIPTADSTPIPEWFTTLGAFTSKLPFWVPTVVFALLMVLVFNKLRLARPQSLSATSWTAASAVAVVAVAAILFALGLSSVLDGITWLVGLLLVVGVLLWTLVDYTVYGRNLKASGSNAIAARLAGIRTSGVVIRAFVLGGVLAAGAGVVLSATQGSASPDIAGAYLLPAFAAAFLSTVVFSTGRFTVWGTLAGGIFVVWVSQALIAGGLPPTWTNIVNGGVLLIAVALSTAMRRSNR</sequence>
<gene>
    <name evidence="11" type="ORF">DFR67_12250</name>
</gene>
<dbReference type="CDD" id="cd06579">
    <property type="entry name" value="TM_PBP1_transp_AraH_like"/>
    <property type="match status" value="1"/>
</dbReference>
<feature type="transmembrane region" description="Helical" evidence="10">
    <location>
        <begin position="230"/>
        <end position="253"/>
    </location>
</feature>
<feature type="transmembrane region" description="Helical" evidence="10">
    <location>
        <begin position="259"/>
        <end position="278"/>
    </location>
</feature>
<keyword evidence="6 10" id="KW-1133">Transmembrane helix</keyword>
<keyword evidence="5 10" id="KW-0812">Transmembrane</keyword>
<dbReference type="AlphaFoldDB" id="A0A318RCN7"/>
<evidence type="ECO:0000256" key="3">
    <source>
        <dbReference type="ARBA" id="ARBA00022475"/>
    </source>
</evidence>
<feature type="transmembrane region" description="Helical" evidence="10">
    <location>
        <begin position="200"/>
        <end position="218"/>
    </location>
</feature>
<feature type="transmembrane region" description="Helical" evidence="10">
    <location>
        <begin position="41"/>
        <end position="62"/>
    </location>
</feature>
<keyword evidence="4" id="KW-0997">Cell inner membrane</keyword>
<feature type="region of interest" description="Disordered" evidence="9">
    <location>
        <begin position="1"/>
        <end position="23"/>
    </location>
</feature>
<feature type="transmembrane region" description="Helical" evidence="10">
    <location>
        <begin position="363"/>
        <end position="383"/>
    </location>
</feature>
<evidence type="ECO:0000256" key="7">
    <source>
        <dbReference type="ARBA" id="ARBA00023136"/>
    </source>
</evidence>
<evidence type="ECO:0000256" key="5">
    <source>
        <dbReference type="ARBA" id="ARBA00022692"/>
    </source>
</evidence>
<comment type="caution">
    <text evidence="11">The sequence shown here is derived from an EMBL/GenBank/DDBJ whole genome shotgun (WGS) entry which is preliminary data.</text>
</comment>
<evidence type="ECO:0000256" key="1">
    <source>
        <dbReference type="ARBA" id="ARBA00004651"/>
    </source>
</evidence>